<sequence length="100" mass="11980">MAERRPLKDLILAVDYSQKWPLDDIMWPGPPLDWDTLISQELKDRLIAWAAFFNAHMDWETGLFGSEERRRWYDVEGLQLMYDLQEALEGKFRVRLRLPV</sequence>
<name>A0A251XSL1_9MICO</name>
<accession>A0A251XSL1</accession>
<comment type="caution">
    <text evidence="1">The sequence shown here is derived from an EMBL/GenBank/DDBJ whole genome shotgun (WGS) entry which is preliminary data.</text>
</comment>
<evidence type="ECO:0000313" key="1">
    <source>
        <dbReference type="EMBL" id="OUE08495.1"/>
    </source>
</evidence>
<gene>
    <name evidence="1" type="ORF">CMsap09_06075</name>
</gene>
<organism evidence="1 2">
    <name type="scientific">Clavibacter michiganensis</name>
    <dbReference type="NCBI Taxonomy" id="28447"/>
    <lineage>
        <taxon>Bacteria</taxon>
        <taxon>Bacillati</taxon>
        <taxon>Actinomycetota</taxon>
        <taxon>Actinomycetes</taxon>
        <taxon>Micrococcales</taxon>
        <taxon>Microbacteriaceae</taxon>
        <taxon>Clavibacter</taxon>
    </lineage>
</organism>
<protein>
    <submittedName>
        <fullName evidence="1">Uncharacterized protein</fullName>
    </submittedName>
</protein>
<evidence type="ECO:0000313" key="2">
    <source>
        <dbReference type="Proteomes" id="UP000195106"/>
    </source>
</evidence>
<dbReference type="EMBL" id="MDHJ01000001">
    <property type="protein sequence ID" value="OUE08495.1"/>
    <property type="molecule type" value="Genomic_DNA"/>
</dbReference>
<reference evidence="1 2" key="1">
    <citation type="submission" date="2016-08" db="EMBL/GenBank/DDBJ databases">
        <title>Genome sequence of Clavibacter michiganensis spp. strain CASJ009.</title>
        <authorList>
            <person name="Thapa S.P."/>
            <person name="Coaker G."/>
        </authorList>
    </citation>
    <scope>NUCLEOTIDE SEQUENCE [LARGE SCALE GENOMIC DNA]</scope>
    <source>
        <strain evidence="1">CASJ009</strain>
    </source>
</reference>
<proteinExistence type="predicted"/>
<dbReference type="Proteomes" id="UP000195106">
    <property type="component" value="Unassembled WGS sequence"/>
</dbReference>
<dbReference type="AlphaFoldDB" id="A0A251XSL1"/>